<accession>A0A812IZ54</accession>
<reference evidence="3" key="1">
    <citation type="submission" date="2021-02" db="EMBL/GenBank/DDBJ databases">
        <authorList>
            <person name="Dougan E. K."/>
            <person name="Rhodes N."/>
            <person name="Thang M."/>
            <person name="Chan C."/>
        </authorList>
    </citation>
    <scope>NUCLEOTIDE SEQUENCE</scope>
</reference>
<dbReference type="CDD" id="cd09272">
    <property type="entry name" value="RNase_HI_RT_Ty1"/>
    <property type="match status" value="1"/>
</dbReference>
<protein>
    <submittedName>
        <fullName evidence="3">GIP protein</fullName>
    </submittedName>
</protein>
<feature type="domain" description="Reverse transcriptase Ty1/copia-type" evidence="2">
    <location>
        <begin position="1080"/>
        <end position="1253"/>
    </location>
</feature>
<gene>
    <name evidence="3" type="primary">GIP</name>
    <name evidence="3" type="ORF">SNAT2548_LOCUS5131</name>
</gene>
<dbReference type="EMBL" id="CAJNDS010000324">
    <property type="protein sequence ID" value="CAE7192262.1"/>
    <property type="molecule type" value="Genomic_DNA"/>
</dbReference>
<feature type="compositionally biased region" description="Basic and acidic residues" evidence="1">
    <location>
        <begin position="670"/>
        <end position="693"/>
    </location>
</feature>
<keyword evidence="4" id="KW-1185">Reference proteome</keyword>
<evidence type="ECO:0000313" key="4">
    <source>
        <dbReference type="Proteomes" id="UP000604046"/>
    </source>
</evidence>
<sequence>MWSAGSCKLLHPDGRKLKLRVRNGCPELVQSKALELISRLEERKLAEIEQLKRHTEEGRDRIRQARIALEKSWWEHLMDYARDGVSCSGDAAVANAPFFTDVPRGALRGLVPSGDAGDESLWDMLRSALPNLNRRRRKALQQSRHWIVHLFAGPRPHKTFARLERDGTVVLELDVTQCAARDLNRLSLWALLFKAAKDGRIAAVIGGPPCRTMSVLRWRPKASERRPEGVSIISPCTIRRRWHSYLSNLSLYLPVGHSLVGEVPSFWHTSLWRAFALEAGLFEVDFDQGALGHATTKSTTIGTNLPDLRGLHGLQKECPTLAWKGDSKDLAAWAPQFVQAVVHALQCWPRYQLCRMTPEDWQRHVENNHVPYRRDCGVCVRGAGTGRRHQGVTHPDVYCLAADVAGPIRVPAKDPEGRSKHPPVFRYFLAASYRFPKLQGTKDEPNPTQVDGFDDPSLHPGGEDELVDVIVEGPPEPEHRPDGKDVLPESENDACKEAGTLRCEFEAPPGLARLVFVVPLHTNKSEAVLEALQQHGVRTTAEGDTPQQNGAAENTIRWLKARARTLLAQAEVGTELWACAMATAASQQRAQQLGLKSKLAAPFGAPCSVKLKFYGPSRGDLGDRWVDGKYMGLSPSVNDGHIVLRNDRVGNGFLQTLHVRSRLHSPEMPDRVFEGDVREPAPLEPARRVRGKSEPALGEPPLPPPPLPPPPEGECVPAPACRTRLRGKSSPAVSKSLLFPLPDGQCPPEQCEAVEEEFRASRFSVVDLEGFAKELLLEDWDLEEAMWVLVQFSRLQSLKAGLYRHGGVVGTTSATNSYPWLTELMAATLLSASPEAEFTSLWLSNTNPMSLHADHNNVEGSVNVVFPLKLPPEGGDLWVELRAGDVIYGSVEQRVDGAGKKWLGTTHSLQRGKPFYLDPKRRHATTPFEGERVVLVAYTVNTLGKVPESELQALESLGFPLPASARLPLTTQQDVRRLDVEEKSWPEQPVQWELWLPDPQSGQQLRARRSDDLDLRLCKSEPVYTPDIEQLLSGLTEPLQIVHTVDPREAEKHSEVWIPSILKEIGVIEKAVHRLQPSEARLVACGNHAPSTGTEIYASGAAAESLRCLVVISSKRGWMLGILDVTSAFLLTPIPQGDGFPVFALTPPRYLVRQGLAQEGELWILTHAVYGLRESPKLWSDFRDSQLLNLRCVVNGVELQLLKGKLDTNWWRVVQTSDGQVVGGLITYVDDFLLAGCVEVIEALAKAIQSIWKTTPLTLAYAEELLRLNNVKPTALGKIPCPRDLVSFDTLLTDEAPTEESVRTAQRLTGEILWLSQRTRPDLAFTPCVLATLSTKAPERAARIAERALAYVQQTKAFALTADADDTGLVAYSDASFAPDGNRSHTGWVVFLYGSPVCWRSARQSFVTLSTAEPELVAGLDAVVALQSAEAMLGEFGVFNLGKTLKVDSQSALAIAIGQGSWRTRHLKVRANYLREQYEAGEIIPVYCPGVEQAADLLTKALPAARILELAAIWGLFEHCPEDPRQAEAVAADLPTHPQYPQLKLLFLLLAMAQIQSAKCQPELFDEEEEMYIRLN</sequence>
<organism evidence="3 4">
    <name type="scientific">Symbiodinium natans</name>
    <dbReference type="NCBI Taxonomy" id="878477"/>
    <lineage>
        <taxon>Eukaryota</taxon>
        <taxon>Sar</taxon>
        <taxon>Alveolata</taxon>
        <taxon>Dinophyceae</taxon>
        <taxon>Suessiales</taxon>
        <taxon>Symbiodiniaceae</taxon>
        <taxon>Symbiodinium</taxon>
    </lineage>
</organism>
<dbReference type="InterPro" id="IPR043502">
    <property type="entry name" value="DNA/RNA_pol_sf"/>
</dbReference>
<dbReference type="PANTHER" id="PTHR11439:SF467">
    <property type="entry name" value="INTEGRASE CATALYTIC DOMAIN-CONTAINING PROTEIN"/>
    <property type="match status" value="1"/>
</dbReference>
<dbReference type="Pfam" id="PF07727">
    <property type="entry name" value="RVT_2"/>
    <property type="match status" value="1"/>
</dbReference>
<feature type="region of interest" description="Disordered" evidence="1">
    <location>
        <begin position="670"/>
        <end position="714"/>
    </location>
</feature>
<evidence type="ECO:0000256" key="1">
    <source>
        <dbReference type="SAM" id="MobiDB-lite"/>
    </source>
</evidence>
<dbReference type="PANTHER" id="PTHR11439">
    <property type="entry name" value="GAG-POL-RELATED RETROTRANSPOSON"/>
    <property type="match status" value="1"/>
</dbReference>
<dbReference type="Proteomes" id="UP000604046">
    <property type="component" value="Unassembled WGS sequence"/>
</dbReference>
<name>A0A812IZ54_9DINO</name>
<comment type="caution">
    <text evidence="3">The sequence shown here is derived from an EMBL/GenBank/DDBJ whole genome shotgun (WGS) entry which is preliminary data.</text>
</comment>
<feature type="compositionally biased region" description="Pro residues" evidence="1">
    <location>
        <begin position="698"/>
        <end position="712"/>
    </location>
</feature>
<dbReference type="InterPro" id="IPR013103">
    <property type="entry name" value="RVT_2"/>
</dbReference>
<evidence type="ECO:0000313" key="3">
    <source>
        <dbReference type="EMBL" id="CAE7192262.1"/>
    </source>
</evidence>
<proteinExistence type="predicted"/>
<feature type="region of interest" description="Disordered" evidence="1">
    <location>
        <begin position="438"/>
        <end position="463"/>
    </location>
</feature>
<evidence type="ECO:0000259" key="2">
    <source>
        <dbReference type="Pfam" id="PF07727"/>
    </source>
</evidence>
<dbReference type="SUPFAM" id="SSF56672">
    <property type="entry name" value="DNA/RNA polymerases"/>
    <property type="match status" value="1"/>
</dbReference>
<dbReference type="OrthoDB" id="3344688at2759"/>